<dbReference type="PANTHER" id="PTHR47506">
    <property type="entry name" value="TRANSCRIPTIONAL REGULATORY PROTEIN"/>
    <property type="match status" value="1"/>
</dbReference>
<feature type="domain" description="HTH tetR-type" evidence="5">
    <location>
        <begin position="10"/>
        <end position="70"/>
    </location>
</feature>
<evidence type="ECO:0000256" key="4">
    <source>
        <dbReference type="PROSITE-ProRule" id="PRU00335"/>
    </source>
</evidence>
<dbReference type="EMBL" id="BOMI01000114">
    <property type="protein sequence ID" value="GID77043.1"/>
    <property type="molecule type" value="Genomic_DNA"/>
</dbReference>
<gene>
    <name evidence="6" type="ORF">Ade02nite_56840</name>
</gene>
<keyword evidence="1" id="KW-0805">Transcription regulation</keyword>
<evidence type="ECO:0000256" key="2">
    <source>
        <dbReference type="ARBA" id="ARBA00023125"/>
    </source>
</evidence>
<comment type="caution">
    <text evidence="6">The sequence shown here is derived from an EMBL/GenBank/DDBJ whole genome shotgun (WGS) entry which is preliminary data.</text>
</comment>
<evidence type="ECO:0000313" key="6">
    <source>
        <dbReference type="EMBL" id="GID77043.1"/>
    </source>
</evidence>
<dbReference type="SUPFAM" id="SSF48498">
    <property type="entry name" value="Tetracyclin repressor-like, C-terminal domain"/>
    <property type="match status" value="1"/>
</dbReference>
<feature type="DNA-binding region" description="H-T-H motif" evidence="4">
    <location>
        <begin position="33"/>
        <end position="52"/>
    </location>
</feature>
<evidence type="ECO:0000313" key="7">
    <source>
        <dbReference type="Proteomes" id="UP000609879"/>
    </source>
</evidence>
<dbReference type="InterPro" id="IPR001647">
    <property type="entry name" value="HTH_TetR"/>
</dbReference>
<dbReference type="Pfam" id="PF16925">
    <property type="entry name" value="TetR_C_13"/>
    <property type="match status" value="1"/>
</dbReference>
<dbReference type="InterPro" id="IPR009057">
    <property type="entry name" value="Homeodomain-like_sf"/>
</dbReference>
<dbReference type="Proteomes" id="UP000609879">
    <property type="component" value="Unassembled WGS sequence"/>
</dbReference>
<keyword evidence="3" id="KW-0804">Transcription</keyword>
<dbReference type="RefSeq" id="WP_203770557.1">
    <property type="nucleotide sequence ID" value="NZ_BAAABO010000020.1"/>
</dbReference>
<dbReference type="Gene3D" id="1.10.357.10">
    <property type="entry name" value="Tetracycline Repressor, domain 2"/>
    <property type="match status" value="1"/>
</dbReference>
<sequence length="198" mass="21199">MTRSLTAKGAQTRRRIVLGAAAELRERGVDAVRLEDVMARTGTSKSQLFHYFPDGKEALLLAVARQEADQVLADQEPYLSELTSWAAWQGWRDLLVERYVAQGDRCPLGGLLGEAGRRAPAAKAVLTDLMDRWQAALAAGIRHMQAAHEIPPAVDAACAAAGLLAGIQGGVLLLTSTGRTEFLESALDLGIEGLRRGA</sequence>
<dbReference type="InterPro" id="IPR036271">
    <property type="entry name" value="Tet_transcr_reg_TetR-rel_C_sf"/>
</dbReference>
<keyword evidence="2 4" id="KW-0238">DNA-binding</keyword>
<dbReference type="PROSITE" id="PS50977">
    <property type="entry name" value="HTH_TETR_2"/>
    <property type="match status" value="1"/>
</dbReference>
<accession>A0ABQ3YAQ5</accession>
<protein>
    <submittedName>
        <fullName evidence="6">TetR family transcriptional regulator</fullName>
    </submittedName>
</protein>
<organism evidence="6 7">
    <name type="scientific">Paractinoplanes deccanensis</name>
    <dbReference type="NCBI Taxonomy" id="113561"/>
    <lineage>
        <taxon>Bacteria</taxon>
        <taxon>Bacillati</taxon>
        <taxon>Actinomycetota</taxon>
        <taxon>Actinomycetes</taxon>
        <taxon>Micromonosporales</taxon>
        <taxon>Micromonosporaceae</taxon>
        <taxon>Paractinoplanes</taxon>
    </lineage>
</organism>
<evidence type="ECO:0000256" key="3">
    <source>
        <dbReference type="ARBA" id="ARBA00023163"/>
    </source>
</evidence>
<dbReference type="PANTHER" id="PTHR47506:SF1">
    <property type="entry name" value="HTH-TYPE TRANSCRIPTIONAL REGULATOR YJDC"/>
    <property type="match status" value="1"/>
</dbReference>
<reference evidence="6 7" key="1">
    <citation type="submission" date="2021-01" db="EMBL/GenBank/DDBJ databases">
        <title>Whole genome shotgun sequence of Actinoplanes deccanensis NBRC 13994.</title>
        <authorList>
            <person name="Komaki H."/>
            <person name="Tamura T."/>
        </authorList>
    </citation>
    <scope>NUCLEOTIDE SEQUENCE [LARGE SCALE GENOMIC DNA]</scope>
    <source>
        <strain evidence="6 7">NBRC 13994</strain>
    </source>
</reference>
<dbReference type="InterPro" id="IPR011075">
    <property type="entry name" value="TetR_C"/>
</dbReference>
<proteinExistence type="predicted"/>
<evidence type="ECO:0000256" key="1">
    <source>
        <dbReference type="ARBA" id="ARBA00023015"/>
    </source>
</evidence>
<dbReference type="Pfam" id="PF00440">
    <property type="entry name" value="TetR_N"/>
    <property type="match status" value="1"/>
</dbReference>
<dbReference type="SUPFAM" id="SSF46689">
    <property type="entry name" value="Homeodomain-like"/>
    <property type="match status" value="1"/>
</dbReference>
<keyword evidence="7" id="KW-1185">Reference proteome</keyword>
<evidence type="ECO:0000259" key="5">
    <source>
        <dbReference type="PROSITE" id="PS50977"/>
    </source>
</evidence>
<name>A0ABQ3YAQ5_9ACTN</name>